<evidence type="ECO:0000313" key="2">
    <source>
        <dbReference type="EMBL" id="KGM07729.1"/>
    </source>
</evidence>
<feature type="signal peptide" evidence="1">
    <location>
        <begin position="1"/>
        <end position="19"/>
    </location>
</feature>
<comment type="caution">
    <text evidence="2">The sequence shown here is derived from an EMBL/GenBank/DDBJ whole genome shotgun (WGS) entry which is preliminary data.</text>
</comment>
<feature type="chain" id="PRO_5001959705" description="Transmembrane protein" evidence="1">
    <location>
        <begin position="20"/>
        <end position="191"/>
    </location>
</feature>
<evidence type="ECO:0000256" key="1">
    <source>
        <dbReference type="SAM" id="SignalP"/>
    </source>
</evidence>
<gene>
    <name evidence="2" type="ORF">LP43_0145</name>
</gene>
<dbReference type="RefSeq" id="WP_036310962.1">
    <property type="nucleotide sequence ID" value="NZ_JRQD01000001.1"/>
</dbReference>
<proteinExistence type="predicted"/>
<accession>A0A0A0BKY6</accession>
<organism evidence="2 3">
    <name type="scientific">Methylophaga thiooxydans</name>
    <dbReference type="NCBI Taxonomy" id="392484"/>
    <lineage>
        <taxon>Bacteria</taxon>
        <taxon>Pseudomonadati</taxon>
        <taxon>Pseudomonadota</taxon>
        <taxon>Gammaproteobacteria</taxon>
        <taxon>Thiotrichales</taxon>
        <taxon>Piscirickettsiaceae</taxon>
        <taxon>Methylophaga</taxon>
    </lineage>
</organism>
<dbReference type="STRING" id="392484.LP43_0145"/>
<evidence type="ECO:0008006" key="4">
    <source>
        <dbReference type="Google" id="ProtNLM"/>
    </source>
</evidence>
<name>A0A0A0BKY6_9GAMM</name>
<keyword evidence="1" id="KW-0732">Signal</keyword>
<sequence length="191" mass="21768">MIYRYTVLFALLLAHPVMAQTTAMELKHANGDVLSIQRLQNGEVWGSLFLSDQMTASFASNELIVLQVDEHKPIKLEQGYRSCGAPAPKPQQVVYQFEQSEPANWSLTDGVQSKPDVLKLLGWDNDQFIKLEADRRLEVVDFPLDSGTFIAQQLIRPMQITFRYVTTLGEQRQTVFHLAPHQHVLEQLIPH</sequence>
<protein>
    <recommendedName>
        <fullName evidence="4">Transmembrane protein</fullName>
    </recommendedName>
</protein>
<dbReference type="Proteomes" id="UP000029999">
    <property type="component" value="Unassembled WGS sequence"/>
</dbReference>
<dbReference type="AlphaFoldDB" id="A0A0A0BKY6"/>
<dbReference type="EMBL" id="JRQD01000001">
    <property type="protein sequence ID" value="KGM07729.1"/>
    <property type="molecule type" value="Genomic_DNA"/>
</dbReference>
<reference evidence="2 3" key="1">
    <citation type="submission" date="2014-09" db="EMBL/GenBank/DDBJ databases">
        <authorList>
            <person name="Grob C."/>
            <person name="Taubert M."/>
            <person name="Howat A.M."/>
            <person name="Burns O.J."/>
            <person name="Dixon J.L."/>
            <person name="Chen Y."/>
            <person name="Murrell J.C."/>
        </authorList>
    </citation>
    <scope>NUCLEOTIDE SEQUENCE [LARGE SCALE GENOMIC DNA]</scope>
    <source>
        <strain evidence="2">L4</strain>
    </source>
</reference>
<evidence type="ECO:0000313" key="3">
    <source>
        <dbReference type="Proteomes" id="UP000029999"/>
    </source>
</evidence>